<feature type="compositionally biased region" description="Basic and acidic residues" evidence="1">
    <location>
        <begin position="19"/>
        <end position="34"/>
    </location>
</feature>
<accession>X0YPT8</accession>
<dbReference type="AlphaFoldDB" id="X0YPT8"/>
<sequence length="53" mass="6464">MPIDDYIKQFSKYPGQGLKPEEPEDKPTNAEIKYRQRRKKKKRMVKASKRRNR</sequence>
<evidence type="ECO:0000313" key="2">
    <source>
        <dbReference type="EMBL" id="GAG58274.1"/>
    </source>
</evidence>
<evidence type="ECO:0000256" key="1">
    <source>
        <dbReference type="SAM" id="MobiDB-lite"/>
    </source>
</evidence>
<proteinExistence type="predicted"/>
<gene>
    <name evidence="2" type="ORF">S01H4_16980</name>
</gene>
<feature type="region of interest" description="Disordered" evidence="1">
    <location>
        <begin position="1"/>
        <end position="53"/>
    </location>
</feature>
<reference evidence="2" key="1">
    <citation type="journal article" date="2014" name="Front. Microbiol.">
        <title>High frequency of phylogenetically diverse reductive dehalogenase-homologous genes in deep subseafloor sedimentary metagenomes.</title>
        <authorList>
            <person name="Kawai M."/>
            <person name="Futagami T."/>
            <person name="Toyoda A."/>
            <person name="Takaki Y."/>
            <person name="Nishi S."/>
            <person name="Hori S."/>
            <person name="Arai W."/>
            <person name="Tsubouchi T."/>
            <person name="Morono Y."/>
            <person name="Uchiyama I."/>
            <person name="Ito T."/>
            <person name="Fujiyama A."/>
            <person name="Inagaki F."/>
            <person name="Takami H."/>
        </authorList>
    </citation>
    <scope>NUCLEOTIDE SEQUENCE</scope>
    <source>
        <strain evidence="2">Expedition CK06-06</strain>
    </source>
</reference>
<name>X0YPT8_9ZZZZ</name>
<organism evidence="2">
    <name type="scientific">marine sediment metagenome</name>
    <dbReference type="NCBI Taxonomy" id="412755"/>
    <lineage>
        <taxon>unclassified sequences</taxon>
        <taxon>metagenomes</taxon>
        <taxon>ecological metagenomes</taxon>
    </lineage>
</organism>
<feature type="compositionally biased region" description="Basic residues" evidence="1">
    <location>
        <begin position="35"/>
        <end position="53"/>
    </location>
</feature>
<protein>
    <submittedName>
        <fullName evidence="2">Uncharacterized protein</fullName>
    </submittedName>
</protein>
<comment type="caution">
    <text evidence="2">The sequence shown here is derived from an EMBL/GenBank/DDBJ whole genome shotgun (WGS) entry which is preliminary data.</text>
</comment>
<dbReference type="EMBL" id="BART01007461">
    <property type="protein sequence ID" value="GAG58274.1"/>
    <property type="molecule type" value="Genomic_DNA"/>
</dbReference>